<dbReference type="HOGENOM" id="CLU_030288_2_0_1"/>
<evidence type="ECO:0000313" key="4">
    <source>
        <dbReference type="Proteomes" id="UP000019487"/>
    </source>
</evidence>
<evidence type="ECO:0000313" key="3">
    <source>
        <dbReference type="EMBL" id="ESZ95101.1"/>
    </source>
</evidence>
<dbReference type="Proteomes" id="UP000019487">
    <property type="component" value="Unassembled WGS sequence"/>
</dbReference>
<dbReference type="AlphaFoldDB" id="W9CGV8"/>
<reference evidence="3 4" key="1">
    <citation type="journal article" date="2014" name="Genome Announc.">
        <title>Draft genome sequence of Sclerotinia borealis, a psychrophilic plant pathogenic fungus.</title>
        <authorList>
            <person name="Mardanov A.V."/>
            <person name="Beletsky A.V."/>
            <person name="Kadnikov V.V."/>
            <person name="Ignatov A.N."/>
            <person name="Ravin N.V."/>
        </authorList>
    </citation>
    <scope>NUCLEOTIDE SEQUENCE [LARGE SCALE GENOMIC DNA]</scope>
    <source>
        <strain evidence="4">F-4157</strain>
    </source>
</reference>
<proteinExistence type="predicted"/>
<comment type="caution">
    <text evidence="3">The sequence shown here is derived from an EMBL/GenBank/DDBJ whole genome shotgun (WGS) entry which is preliminary data.</text>
</comment>
<evidence type="ECO:0000256" key="1">
    <source>
        <dbReference type="SAM" id="MobiDB-lite"/>
    </source>
</evidence>
<feature type="region of interest" description="Disordered" evidence="1">
    <location>
        <begin position="367"/>
        <end position="420"/>
    </location>
</feature>
<feature type="region of interest" description="Disordered" evidence="1">
    <location>
        <begin position="458"/>
        <end position="484"/>
    </location>
</feature>
<dbReference type="Pfam" id="PF13391">
    <property type="entry name" value="HNH_2"/>
    <property type="match status" value="1"/>
</dbReference>
<feature type="compositionally biased region" description="Basic and acidic residues" evidence="1">
    <location>
        <begin position="458"/>
        <end position="468"/>
    </location>
</feature>
<dbReference type="InterPro" id="IPR003615">
    <property type="entry name" value="HNH_nuc"/>
</dbReference>
<gene>
    <name evidence="3" type="ORF">SBOR_4512</name>
</gene>
<dbReference type="EMBL" id="AYSA01000210">
    <property type="protein sequence ID" value="ESZ95101.1"/>
    <property type="molecule type" value="Genomic_DNA"/>
</dbReference>
<sequence length="504" mass="58176">MISEHHYNCRSLTNLSLPTSTIYPISAYTSIKTRDAATLYPDPPPDHYQFLIATPNSQKYRIFFRHPAYPPGDNIIFILHALDHADGGIHHGLAHCACSIFADNRIDGYLSRTCNDEYGDRIDAAWDDILPAGDVDYYFYVPYPSETPLPPANTSRKPYRWPIVTNFQDWRFPKVMHEVFTRHAKSQDAFFVASRQLNWTEAISKRDAKCPITAFISGTEAVHLVPEHEEQRFLSNSMARWNHEFNLEPEHWLRDLSNGVLLRSDMQIAFDFRQFVFFPKGDEGFVVHMLGGYTPDIGQLHHNTRVCIPHCSLAFLYSRFAWSIIPFLTGFLSRPRSSQLVVRSRDDTGERVIEEVTNTFLLPSTEIASQSTSSKSRSRDFAGQDDSDIEHNHRKRRRICRDSSSSHSSDSTKPSLDYNQPTFRASEVETANNIHSPNGVETRIPPHLSPEQFRVEELRREALERQRPENYNPQRPPYDRHRPAIEELEIMGVEIRDELDDEDL</sequence>
<organism evidence="3 4">
    <name type="scientific">Sclerotinia borealis (strain F-4128)</name>
    <dbReference type="NCBI Taxonomy" id="1432307"/>
    <lineage>
        <taxon>Eukaryota</taxon>
        <taxon>Fungi</taxon>
        <taxon>Dikarya</taxon>
        <taxon>Ascomycota</taxon>
        <taxon>Pezizomycotina</taxon>
        <taxon>Leotiomycetes</taxon>
        <taxon>Helotiales</taxon>
        <taxon>Sclerotiniaceae</taxon>
        <taxon>Sclerotinia</taxon>
    </lineage>
</organism>
<accession>W9CGV8</accession>
<dbReference type="STRING" id="1432307.W9CGV8"/>
<dbReference type="OrthoDB" id="3551243at2759"/>
<protein>
    <recommendedName>
        <fullName evidence="2">HNH nuclease domain-containing protein</fullName>
    </recommendedName>
</protein>
<name>W9CGV8_SCLBF</name>
<feature type="domain" description="HNH nuclease" evidence="2">
    <location>
        <begin position="210"/>
        <end position="277"/>
    </location>
</feature>
<evidence type="ECO:0000259" key="2">
    <source>
        <dbReference type="Pfam" id="PF13391"/>
    </source>
</evidence>
<feature type="compositionally biased region" description="Low complexity" evidence="1">
    <location>
        <begin position="402"/>
        <end position="411"/>
    </location>
</feature>
<keyword evidence="4" id="KW-1185">Reference proteome</keyword>